<accession>A0A8J4Y507</accession>
<gene>
    <name evidence="1" type="ORF">GWK47_000644</name>
</gene>
<comment type="caution">
    <text evidence="1">The sequence shown here is derived from an EMBL/GenBank/DDBJ whole genome shotgun (WGS) entry which is preliminary data.</text>
</comment>
<dbReference type="OrthoDB" id="7480422at2759"/>
<reference evidence="1" key="1">
    <citation type="submission" date="2020-07" db="EMBL/GenBank/DDBJ databases">
        <title>The High-quality genome of the commercially important snow crab, Chionoecetes opilio.</title>
        <authorList>
            <person name="Jeong J.-H."/>
            <person name="Ryu S."/>
        </authorList>
    </citation>
    <scope>NUCLEOTIDE SEQUENCE</scope>
    <source>
        <strain evidence="1">MADBK_172401_WGS</strain>
        <tissue evidence="1">Digestive gland</tissue>
    </source>
</reference>
<sequence>MHKALNFHTPHLAAIKLPRPTLPLHSTRVALHRQEQVIVPFSRTEHHLRFFLPRYGRLWNQLAHQTDLHHHAYLHKLRGPRPLPTSTPPVLPSLSSQIGFWELHLNILNEGVFYPLVRSSLLLSYLREIAVELIQQL</sequence>
<name>A0A8J4Y507_CHIOP</name>
<evidence type="ECO:0000313" key="2">
    <source>
        <dbReference type="Proteomes" id="UP000770661"/>
    </source>
</evidence>
<dbReference type="EMBL" id="JACEEZ010010780">
    <property type="protein sequence ID" value="KAG0721613.1"/>
    <property type="molecule type" value="Genomic_DNA"/>
</dbReference>
<evidence type="ECO:0000313" key="1">
    <source>
        <dbReference type="EMBL" id="KAG0721613.1"/>
    </source>
</evidence>
<protein>
    <submittedName>
        <fullName evidence="1">Uncharacterized protein</fullName>
    </submittedName>
</protein>
<dbReference type="Proteomes" id="UP000770661">
    <property type="component" value="Unassembled WGS sequence"/>
</dbReference>
<organism evidence="1 2">
    <name type="scientific">Chionoecetes opilio</name>
    <name type="common">Atlantic snow crab</name>
    <name type="synonym">Cancer opilio</name>
    <dbReference type="NCBI Taxonomy" id="41210"/>
    <lineage>
        <taxon>Eukaryota</taxon>
        <taxon>Metazoa</taxon>
        <taxon>Ecdysozoa</taxon>
        <taxon>Arthropoda</taxon>
        <taxon>Crustacea</taxon>
        <taxon>Multicrustacea</taxon>
        <taxon>Malacostraca</taxon>
        <taxon>Eumalacostraca</taxon>
        <taxon>Eucarida</taxon>
        <taxon>Decapoda</taxon>
        <taxon>Pleocyemata</taxon>
        <taxon>Brachyura</taxon>
        <taxon>Eubrachyura</taxon>
        <taxon>Majoidea</taxon>
        <taxon>Majidae</taxon>
        <taxon>Chionoecetes</taxon>
    </lineage>
</organism>
<keyword evidence="2" id="KW-1185">Reference proteome</keyword>
<dbReference type="AlphaFoldDB" id="A0A8J4Y507"/>
<proteinExistence type="predicted"/>